<dbReference type="KEGG" id="lpk:LACPI_1473"/>
<dbReference type="Pfam" id="PF14278">
    <property type="entry name" value="TetR_C_8"/>
    <property type="match status" value="1"/>
</dbReference>
<dbReference type="InterPro" id="IPR009057">
    <property type="entry name" value="Homeodomain-like_sf"/>
</dbReference>
<dbReference type="InterPro" id="IPR012738">
    <property type="entry name" value="Tscrpt_reg_DhaS"/>
</dbReference>
<evidence type="ECO:0000313" key="5">
    <source>
        <dbReference type="Proteomes" id="UP000033166"/>
    </source>
</evidence>
<dbReference type="PANTHER" id="PTHR43479">
    <property type="entry name" value="ACREF/ENVCD OPERON REPRESSOR-RELATED"/>
    <property type="match status" value="1"/>
</dbReference>
<name>A0A0D6DXI1_9LACT</name>
<dbReference type="EMBL" id="LN774769">
    <property type="protein sequence ID" value="CEN28673.1"/>
    <property type="molecule type" value="Genomic_DNA"/>
</dbReference>
<dbReference type="NCBIfam" id="TIGR02366">
    <property type="entry name" value="DHAK_reg"/>
    <property type="match status" value="1"/>
</dbReference>
<dbReference type="PROSITE" id="PS50977">
    <property type="entry name" value="HTH_TETR_2"/>
    <property type="match status" value="1"/>
</dbReference>
<dbReference type="AlphaFoldDB" id="A0A0D6DXI1"/>
<dbReference type="InterPro" id="IPR050624">
    <property type="entry name" value="HTH-type_Tx_Regulator"/>
</dbReference>
<feature type="DNA-binding region" description="H-T-H motif" evidence="2">
    <location>
        <begin position="28"/>
        <end position="47"/>
    </location>
</feature>
<gene>
    <name evidence="4" type="primary">dhaS</name>
    <name evidence="4" type="ORF">LACPI_1473</name>
</gene>
<accession>A0A0D6DXI1</accession>
<dbReference type="RefSeq" id="WP_047915762.1">
    <property type="nucleotide sequence ID" value="NZ_LN774769.1"/>
</dbReference>
<evidence type="ECO:0000256" key="2">
    <source>
        <dbReference type="PROSITE-ProRule" id="PRU00335"/>
    </source>
</evidence>
<feature type="domain" description="HTH tetR-type" evidence="3">
    <location>
        <begin position="5"/>
        <end position="65"/>
    </location>
</feature>
<dbReference type="HOGENOM" id="CLU_087539_2_2_9"/>
<sequence length="183" mass="21888">MGSSLITKKRIAKSLKQLMKQKEFEHISITEIMKYAQMRRQSFYTYFIDNDDLLEWIFETELKEQVSDNLAYISSEQLIEQLCFFFSDNHYFYKKLFALDRQNRFRQYFDSYCETVIDKYLTDHANFEIDDTKREIFKRYHATAISGIFHQILREKTTDRTALKVLAKTVTTCLAGSLFAIKK</sequence>
<dbReference type="PANTHER" id="PTHR43479:SF7">
    <property type="entry name" value="TETR-FAMILY TRANSCRIPTIONAL REGULATOR"/>
    <property type="match status" value="1"/>
</dbReference>
<dbReference type="STRING" id="1364.LP2241_30497"/>
<dbReference type="SUPFAM" id="SSF46689">
    <property type="entry name" value="Homeodomain-like"/>
    <property type="match status" value="1"/>
</dbReference>
<dbReference type="GO" id="GO:0003677">
    <property type="term" value="F:DNA binding"/>
    <property type="evidence" value="ECO:0007669"/>
    <property type="project" value="UniProtKB-UniRule"/>
</dbReference>
<dbReference type="Gene3D" id="1.10.357.10">
    <property type="entry name" value="Tetracycline Repressor, domain 2"/>
    <property type="match status" value="1"/>
</dbReference>
<reference evidence="5" key="1">
    <citation type="submission" date="2015-01" db="EMBL/GenBank/DDBJ databases">
        <authorList>
            <person name="Andreevskaya M."/>
        </authorList>
    </citation>
    <scope>NUCLEOTIDE SEQUENCE [LARGE SCALE GENOMIC DNA]</scope>
    <source>
        <strain evidence="5">MKFS47</strain>
    </source>
</reference>
<dbReference type="Proteomes" id="UP000033166">
    <property type="component" value="Chromosome I"/>
</dbReference>
<dbReference type="InterPro" id="IPR039532">
    <property type="entry name" value="TetR_C_Firmicutes"/>
</dbReference>
<proteinExistence type="predicted"/>
<dbReference type="InterPro" id="IPR001647">
    <property type="entry name" value="HTH_TetR"/>
</dbReference>
<evidence type="ECO:0000313" key="4">
    <source>
        <dbReference type="EMBL" id="CEN28673.1"/>
    </source>
</evidence>
<evidence type="ECO:0000259" key="3">
    <source>
        <dbReference type="PROSITE" id="PS50977"/>
    </source>
</evidence>
<organism evidence="4 5">
    <name type="scientific">Pseudolactococcus piscium MKFS47</name>
    <dbReference type="NCBI Taxonomy" id="297352"/>
    <lineage>
        <taxon>Bacteria</taxon>
        <taxon>Bacillati</taxon>
        <taxon>Bacillota</taxon>
        <taxon>Bacilli</taxon>
        <taxon>Lactobacillales</taxon>
        <taxon>Streptococcaceae</taxon>
        <taxon>Pseudolactococcus</taxon>
    </lineage>
</organism>
<keyword evidence="1 2" id="KW-0238">DNA-binding</keyword>
<protein>
    <submittedName>
        <fullName evidence="4">HTH-type dhaKLM operon transcriptional activator DhaS</fullName>
    </submittedName>
</protein>
<evidence type="ECO:0000256" key="1">
    <source>
        <dbReference type="ARBA" id="ARBA00023125"/>
    </source>
</evidence>